<protein>
    <submittedName>
        <fullName evidence="4">Double-stranded DNA-binding domain family protein</fullName>
    </submittedName>
</protein>
<dbReference type="Pfam" id="PF01984">
    <property type="entry name" value="dsDNA_bind"/>
    <property type="match status" value="1"/>
</dbReference>
<dbReference type="InterPro" id="IPR036883">
    <property type="entry name" value="PDCD5-like_sf"/>
</dbReference>
<dbReference type="AlphaFoldDB" id="A0A8X7NN40"/>
<proteinExistence type="inferred from homology"/>
<accession>A0A8X7NN40</accession>
<feature type="compositionally biased region" description="Acidic residues" evidence="2">
    <location>
        <begin position="201"/>
        <end position="210"/>
    </location>
</feature>
<dbReference type="PANTHER" id="PTHR10840:SF0">
    <property type="entry name" value="PROGRAMMED CELL DEATH PROTEIN 5"/>
    <property type="match status" value="1"/>
</dbReference>
<evidence type="ECO:0000313" key="4">
    <source>
        <dbReference type="EMBL" id="KAF6058714.1"/>
    </source>
</evidence>
<evidence type="ECO:0000256" key="3">
    <source>
        <dbReference type="SAM" id="Phobius"/>
    </source>
</evidence>
<dbReference type="SUPFAM" id="SSF46950">
    <property type="entry name" value="Double-stranded DNA-binding domain"/>
    <property type="match status" value="1"/>
</dbReference>
<gene>
    <name evidence="4" type="ORF">FOB60_000296</name>
</gene>
<keyword evidence="3" id="KW-1133">Transmembrane helix</keyword>
<reference evidence="4" key="1">
    <citation type="submission" date="2020-03" db="EMBL/GenBank/DDBJ databases">
        <title>FDA dAtabase for Regulatory Grade micrObial Sequences (FDA-ARGOS): Supporting development and validation of Infectious Disease Dx tests.</title>
        <authorList>
            <person name="Campos J."/>
            <person name="Goldberg B."/>
            <person name="Tallon L."/>
            <person name="Sadzewicz L."/>
            <person name="Vavikolanu K."/>
            <person name="Mehta A."/>
            <person name="Aluvathingal J."/>
            <person name="Nadendla S."/>
            <person name="Nandy P."/>
            <person name="Geyer C."/>
            <person name="Yan Y."/>
            <person name="Sichtig H."/>
        </authorList>
    </citation>
    <scope>NUCLEOTIDE SEQUENCE [LARGE SCALE GENOMIC DNA]</scope>
    <source>
        <strain evidence="4">FDAARGOS_652</strain>
    </source>
</reference>
<dbReference type="GO" id="GO:0005634">
    <property type="term" value="C:nucleus"/>
    <property type="evidence" value="ECO:0007669"/>
    <property type="project" value="TreeGrafter"/>
</dbReference>
<evidence type="ECO:0000313" key="5">
    <source>
        <dbReference type="Proteomes" id="UP000590412"/>
    </source>
</evidence>
<dbReference type="GO" id="GO:0003677">
    <property type="term" value="F:DNA binding"/>
    <property type="evidence" value="ECO:0007669"/>
    <property type="project" value="UniProtKB-KW"/>
</dbReference>
<keyword evidence="3" id="KW-0472">Membrane</keyword>
<feature type="transmembrane region" description="Helical" evidence="3">
    <location>
        <begin position="20"/>
        <end position="40"/>
    </location>
</feature>
<feature type="region of interest" description="Disordered" evidence="2">
    <location>
        <begin position="92"/>
        <end position="117"/>
    </location>
</feature>
<evidence type="ECO:0000256" key="1">
    <source>
        <dbReference type="ARBA" id="ARBA00010490"/>
    </source>
</evidence>
<organism evidence="4 5">
    <name type="scientific">Candida parapsilosis</name>
    <name type="common">Yeast</name>
    <dbReference type="NCBI Taxonomy" id="5480"/>
    <lineage>
        <taxon>Eukaryota</taxon>
        <taxon>Fungi</taxon>
        <taxon>Dikarya</taxon>
        <taxon>Ascomycota</taxon>
        <taxon>Saccharomycotina</taxon>
        <taxon>Pichiomycetes</taxon>
        <taxon>Debaryomycetaceae</taxon>
        <taxon>Candida/Lodderomyces clade</taxon>
        <taxon>Candida</taxon>
    </lineage>
</organism>
<name>A0A8X7NN40_CANPA</name>
<dbReference type="GO" id="GO:0005829">
    <property type="term" value="C:cytosol"/>
    <property type="evidence" value="ECO:0007669"/>
    <property type="project" value="TreeGrafter"/>
</dbReference>
<dbReference type="Gene3D" id="1.10.8.140">
    <property type="entry name" value="PDCD5-like"/>
    <property type="match status" value="1"/>
</dbReference>
<keyword evidence="3" id="KW-0812">Transmembrane</keyword>
<comment type="similarity">
    <text evidence="1">Belongs to the PDCD5 family.</text>
</comment>
<keyword evidence="4" id="KW-0238">DNA-binding</keyword>
<sequence>MHSDQYLNLLMNEAGQQDPVVGDTVGLKTIILFFSFVVFFQQSLKRGKTEREKKKSLDTVKSGSFQTYNIIKGKMEDAELNAIRQARLAELQKTSGGGSSSSSTASGQQQEQQQRAANDMTSAILGKVLETEARERLSRVRIVRPDRAQAVENYIMKLYSIGQIRQKLSEKDIVEILDGLSRDTQQKQQSKIVYNRKQTLDDDDEDDFFD</sequence>
<feature type="region of interest" description="Disordered" evidence="2">
    <location>
        <begin position="183"/>
        <end position="210"/>
    </location>
</feature>
<dbReference type="EMBL" id="JABWAB010000001">
    <property type="protein sequence ID" value="KAF6058714.1"/>
    <property type="molecule type" value="Genomic_DNA"/>
</dbReference>
<feature type="compositionally biased region" description="Low complexity" evidence="2">
    <location>
        <begin position="100"/>
        <end position="114"/>
    </location>
</feature>
<dbReference type="InterPro" id="IPR002836">
    <property type="entry name" value="PDCD5-like"/>
</dbReference>
<evidence type="ECO:0000256" key="2">
    <source>
        <dbReference type="SAM" id="MobiDB-lite"/>
    </source>
</evidence>
<dbReference type="PANTHER" id="PTHR10840">
    <property type="entry name" value="PROGRAMMED CELL DEATH PROTEIN 5"/>
    <property type="match status" value="1"/>
</dbReference>
<comment type="caution">
    <text evidence="4">The sequence shown here is derived from an EMBL/GenBank/DDBJ whole genome shotgun (WGS) entry which is preliminary data.</text>
</comment>
<dbReference type="Proteomes" id="UP000590412">
    <property type="component" value="Unassembled WGS sequence"/>
</dbReference>